<name>A0A4C1Y6J2_EUMVA</name>
<reference evidence="2 3" key="1">
    <citation type="journal article" date="2019" name="Commun. Biol.">
        <title>The bagworm genome reveals a unique fibroin gene that provides high tensile strength.</title>
        <authorList>
            <person name="Kono N."/>
            <person name="Nakamura H."/>
            <person name="Ohtoshi R."/>
            <person name="Tomita M."/>
            <person name="Numata K."/>
            <person name="Arakawa K."/>
        </authorList>
    </citation>
    <scope>NUCLEOTIDE SEQUENCE [LARGE SCALE GENOMIC DNA]</scope>
</reference>
<accession>A0A4C1Y6J2</accession>
<feature type="region of interest" description="Disordered" evidence="1">
    <location>
        <begin position="27"/>
        <end position="68"/>
    </location>
</feature>
<proteinExistence type="predicted"/>
<dbReference type="AlphaFoldDB" id="A0A4C1Y6J2"/>
<gene>
    <name evidence="2" type="ORF">EVAR_37214_1</name>
</gene>
<dbReference type="Proteomes" id="UP000299102">
    <property type="component" value="Unassembled WGS sequence"/>
</dbReference>
<evidence type="ECO:0000256" key="1">
    <source>
        <dbReference type="SAM" id="MobiDB-lite"/>
    </source>
</evidence>
<evidence type="ECO:0000313" key="3">
    <source>
        <dbReference type="Proteomes" id="UP000299102"/>
    </source>
</evidence>
<evidence type="ECO:0000313" key="2">
    <source>
        <dbReference type="EMBL" id="GBP71120.1"/>
    </source>
</evidence>
<sequence length="177" mass="19337">MPCREGDEDNGTAGPGWEEVLTWLVEVGAEGEGDGEGSEGEVGRGTARLSWSVRTSTASATTAEPPHEHRLNTRLDIEKDDIQAVLPISKQTNLRPARVGSRRPPWTLASPEEYSASPFSWLGVGYLMEGLSEWKWGDGEGMGSRNTLHKTQQRKLSFHVSSLSGCYLTSQVGLQPR</sequence>
<feature type="compositionally biased region" description="Acidic residues" evidence="1">
    <location>
        <begin position="29"/>
        <end position="39"/>
    </location>
</feature>
<dbReference type="OrthoDB" id="7451754at2759"/>
<keyword evidence="3" id="KW-1185">Reference proteome</keyword>
<protein>
    <submittedName>
        <fullName evidence="2">Uncharacterized protein</fullName>
    </submittedName>
</protein>
<comment type="caution">
    <text evidence="2">The sequence shown here is derived from an EMBL/GenBank/DDBJ whole genome shotgun (WGS) entry which is preliminary data.</text>
</comment>
<organism evidence="2 3">
    <name type="scientific">Eumeta variegata</name>
    <name type="common">Bagworm moth</name>
    <name type="synonym">Eumeta japonica</name>
    <dbReference type="NCBI Taxonomy" id="151549"/>
    <lineage>
        <taxon>Eukaryota</taxon>
        <taxon>Metazoa</taxon>
        <taxon>Ecdysozoa</taxon>
        <taxon>Arthropoda</taxon>
        <taxon>Hexapoda</taxon>
        <taxon>Insecta</taxon>
        <taxon>Pterygota</taxon>
        <taxon>Neoptera</taxon>
        <taxon>Endopterygota</taxon>
        <taxon>Lepidoptera</taxon>
        <taxon>Glossata</taxon>
        <taxon>Ditrysia</taxon>
        <taxon>Tineoidea</taxon>
        <taxon>Psychidae</taxon>
        <taxon>Oiketicinae</taxon>
        <taxon>Eumeta</taxon>
    </lineage>
</organism>
<dbReference type="EMBL" id="BGZK01001098">
    <property type="protein sequence ID" value="GBP71120.1"/>
    <property type="molecule type" value="Genomic_DNA"/>
</dbReference>